<dbReference type="EMBL" id="JAQQWL010000015">
    <property type="protein sequence ID" value="KAK8040974.1"/>
    <property type="molecule type" value="Genomic_DNA"/>
</dbReference>
<evidence type="ECO:0000313" key="3">
    <source>
        <dbReference type="Proteomes" id="UP001480595"/>
    </source>
</evidence>
<evidence type="ECO:0000259" key="1">
    <source>
        <dbReference type="Pfam" id="PF14765"/>
    </source>
</evidence>
<keyword evidence="3" id="KW-1185">Reference proteome</keyword>
<dbReference type="RefSeq" id="XP_066708519.1">
    <property type="nucleotide sequence ID" value="XM_066865390.1"/>
</dbReference>
<protein>
    <submittedName>
        <fullName evidence="2">Polyketide synthase</fullName>
    </submittedName>
</protein>
<comment type="caution">
    <text evidence="2">The sequence shown here is derived from an EMBL/GenBank/DDBJ whole genome shotgun (WGS) entry which is preliminary data.</text>
</comment>
<dbReference type="Gene3D" id="3.10.129.110">
    <property type="entry name" value="Polyketide synthase dehydratase"/>
    <property type="match status" value="1"/>
</dbReference>
<reference evidence="2 3" key="1">
    <citation type="submission" date="2023-01" db="EMBL/GenBank/DDBJ databases">
        <title>Analysis of 21 Apiospora genomes using comparative genomics revels a genus with tremendous synthesis potential of carbohydrate active enzymes and secondary metabolites.</title>
        <authorList>
            <person name="Sorensen T."/>
        </authorList>
    </citation>
    <scope>NUCLEOTIDE SEQUENCE [LARGE SCALE GENOMIC DNA]</scope>
    <source>
        <strain evidence="2 3">CBS 135458</strain>
    </source>
</reference>
<proteinExistence type="predicted"/>
<dbReference type="Pfam" id="PF14765">
    <property type="entry name" value="PS-DH"/>
    <property type="match status" value="1"/>
</dbReference>
<accession>A0ABR1T319</accession>
<dbReference type="InterPro" id="IPR049551">
    <property type="entry name" value="PKS_DH_C"/>
</dbReference>
<dbReference type="GeneID" id="92098453"/>
<sequence>MTSSRRVVGNLPIYSWDHSNTYWHESRLSKNYRFRPFPRHDLLGLFDVNSSPQDAGPAQEHQLPQREIHEGRGALRDNTLEALWEDFRVLSYDPQSESWSEHFTGMTSWDCDAEGARPEAAEIFDAEDGGLGHLTDSSAAEVLEQYQTQCDVALDATEVYHGLAKIGNTYGPSFQGLKAVHVTKCQSFAKVVIEDVV</sequence>
<dbReference type="Proteomes" id="UP001480595">
    <property type="component" value="Unassembled WGS sequence"/>
</dbReference>
<dbReference type="InterPro" id="IPR042104">
    <property type="entry name" value="PKS_dehydratase_sf"/>
</dbReference>
<evidence type="ECO:0000313" key="2">
    <source>
        <dbReference type="EMBL" id="KAK8040974.1"/>
    </source>
</evidence>
<feature type="domain" description="Polyketide synthase dehydratase" evidence="1">
    <location>
        <begin position="140"/>
        <end position="194"/>
    </location>
</feature>
<gene>
    <name evidence="2" type="ORF">PG994_013981</name>
</gene>
<name>A0ABR1T319_9PEZI</name>
<organism evidence="2 3">
    <name type="scientific">Apiospora phragmitis</name>
    <dbReference type="NCBI Taxonomy" id="2905665"/>
    <lineage>
        <taxon>Eukaryota</taxon>
        <taxon>Fungi</taxon>
        <taxon>Dikarya</taxon>
        <taxon>Ascomycota</taxon>
        <taxon>Pezizomycotina</taxon>
        <taxon>Sordariomycetes</taxon>
        <taxon>Xylariomycetidae</taxon>
        <taxon>Amphisphaeriales</taxon>
        <taxon>Apiosporaceae</taxon>
        <taxon>Apiospora</taxon>
    </lineage>
</organism>